<dbReference type="SUPFAM" id="SSF52540">
    <property type="entry name" value="P-loop containing nucleoside triphosphate hydrolases"/>
    <property type="match status" value="1"/>
</dbReference>
<evidence type="ECO:0000256" key="6">
    <source>
        <dbReference type="ARBA" id="ARBA00022840"/>
    </source>
</evidence>
<keyword evidence="6 9" id="KW-0067">ATP-binding</keyword>
<protein>
    <submittedName>
        <fullName evidence="9">ABC transporter ATP-binding protein</fullName>
    </submittedName>
</protein>
<comment type="subcellular location">
    <subcellularLocation>
        <location evidence="1">Cell membrane</location>
        <topology evidence="1">Peripheral membrane protein</topology>
    </subcellularLocation>
</comment>
<dbReference type="AlphaFoldDB" id="A0A4R8UKT3"/>
<proteinExistence type="inferred from homology"/>
<dbReference type="Gene3D" id="3.40.50.300">
    <property type="entry name" value="P-loop containing nucleotide triphosphate hydrolases"/>
    <property type="match status" value="1"/>
</dbReference>
<dbReference type="OrthoDB" id="8481147at2"/>
<evidence type="ECO:0000256" key="5">
    <source>
        <dbReference type="ARBA" id="ARBA00022741"/>
    </source>
</evidence>
<dbReference type="InterPro" id="IPR017871">
    <property type="entry name" value="ABC_transporter-like_CS"/>
</dbReference>
<dbReference type="PROSITE" id="PS50893">
    <property type="entry name" value="ABC_TRANSPORTER_2"/>
    <property type="match status" value="1"/>
</dbReference>
<comment type="caution">
    <text evidence="9">The sequence shown here is derived from an EMBL/GenBank/DDBJ whole genome shotgun (WGS) entry which is preliminary data.</text>
</comment>
<dbReference type="PANTHER" id="PTHR43297:SF7">
    <property type="entry name" value="D,D-DIPEPTIDE TRANSPORT ATP-BINDING PROTEIN DDPD-RELATED"/>
    <property type="match status" value="1"/>
</dbReference>
<evidence type="ECO:0000313" key="9">
    <source>
        <dbReference type="EMBL" id="TFB56376.1"/>
    </source>
</evidence>
<accession>A0A4R8UKT3</accession>
<dbReference type="SMART" id="SM00382">
    <property type="entry name" value="AAA"/>
    <property type="match status" value="1"/>
</dbReference>
<keyword evidence="5" id="KW-0547">Nucleotide-binding</keyword>
<dbReference type="Pfam" id="PF00005">
    <property type="entry name" value="ABC_tran"/>
    <property type="match status" value="1"/>
</dbReference>
<dbReference type="GO" id="GO:0016887">
    <property type="term" value="F:ATP hydrolysis activity"/>
    <property type="evidence" value="ECO:0007669"/>
    <property type="project" value="InterPro"/>
</dbReference>
<evidence type="ECO:0000256" key="4">
    <source>
        <dbReference type="ARBA" id="ARBA00022475"/>
    </source>
</evidence>
<gene>
    <name evidence="9" type="ORF">E3O23_01190</name>
</gene>
<keyword evidence="3" id="KW-0813">Transport</keyword>
<sequence length="254" mass="26533">MTTHLLTVRDLSVSYGDRRVSFVPELTVGAGECVAIVGESGSGKTSALLALLGLHPGARVSGVVDMFGTEDVLAERSRLTGLLGRRVALISQSPISALNPTMRLGRFAEVVLRKHGRSRAEARAQITAALSAVSLAPDILTRYPHQVSGGQAQRFAIALAVELIVADEPTSALDVTVQAEIVALLASLRRDRGMGLLIVSHDIALVSGLADRIIVMKDGEVVEAGPTRSVIGNPTTDYARALIGAVPQIGGSTS</sequence>
<dbReference type="InterPro" id="IPR027417">
    <property type="entry name" value="P-loop_NTPase"/>
</dbReference>
<name>A0A4R8UKT3_9MICO</name>
<dbReference type="InterPro" id="IPR003593">
    <property type="entry name" value="AAA+_ATPase"/>
</dbReference>
<dbReference type="InterPro" id="IPR050388">
    <property type="entry name" value="ABC_Ni/Peptide_Import"/>
</dbReference>
<evidence type="ECO:0000256" key="3">
    <source>
        <dbReference type="ARBA" id="ARBA00022448"/>
    </source>
</evidence>
<evidence type="ECO:0000313" key="10">
    <source>
        <dbReference type="Proteomes" id="UP000297866"/>
    </source>
</evidence>
<keyword evidence="10" id="KW-1185">Reference proteome</keyword>
<reference evidence="9 10" key="1">
    <citation type="submission" date="2019-03" db="EMBL/GenBank/DDBJ databases">
        <title>Genomics of glacier-inhabiting Cryobacterium strains.</title>
        <authorList>
            <person name="Liu Q."/>
            <person name="Xin Y.-H."/>
        </authorList>
    </citation>
    <scope>NUCLEOTIDE SEQUENCE [LARGE SCALE GENOMIC DNA]</scope>
    <source>
        <strain evidence="9 10">Sr47</strain>
    </source>
</reference>
<evidence type="ECO:0000256" key="2">
    <source>
        <dbReference type="ARBA" id="ARBA00005417"/>
    </source>
</evidence>
<evidence type="ECO:0000256" key="7">
    <source>
        <dbReference type="ARBA" id="ARBA00023136"/>
    </source>
</evidence>
<keyword evidence="7" id="KW-0472">Membrane</keyword>
<dbReference type="RefSeq" id="WP_134487069.1">
    <property type="nucleotide sequence ID" value="NZ_SOEZ01000007.1"/>
</dbReference>
<dbReference type="Proteomes" id="UP000297866">
    <property type="component" value="Unassembled WGS sequence"/>
</dbReference>
<dbReference type="CDD" id="cd03257">
    <property type="entry name" value="ABC_NikE_OppD_transporters"/>
    <property type="match status" value="1"/>
</dbReference>
<dbReference type="EMBL" id="SOEZ01000007">
    <property type="protein sequence ID" value="TFB56376.1"/>
    <property type="molecule type" value="Genomic_DNA"/>
</dbReference>
<evidence type="ECO:0000256" key="1">
    <source>
        <dbReference type="ARBA" id="ARBA00004202"/>
    </source>
</evidence>
<dbReference type="PANTHER" id="PTHR43297">
    <property type="entry name" value="OLIGOPEPTIDE TRANSPORT ATP-BINDING PROTEIN APPD"/>
    <property type="match status" value="1"/>
</dbReference>
<keyword evidence="4" id="KW-1003">Cell membrane</keyword>
<organism evidence="9 10">
    <name type="scientific">Cryobacterium tagatosivorans</name>
    <dbReference type="NCBI Taxonomy" id="1259199"/>
    <lineage>
        <taxon>Bacteria</taxon>
        <taxon>Bacillati</taxon>
        <taxon>Actinomycetota</taxon>
        <taxon>Actinomycetes</taxon>
        <taxon>Micrococcales</taxon>
        <taxon>Microbacteriaceae</taxon>
        <taxon>Cryobacterium</taxon>
    </lineage>
</organism>
<comment type="similarity">
    <text evidence="2">Belongs to the ABC transporter superfamily.</text>
</comment>
<feature type="domain" description="ABC transporter" evidence="8">
    <location>
        <begin position="6"/>
        <end position="243"/>
    </location>
</feature>
<dbReference type="PROSITE" id="PS00211">
    <property type="entry name" value="ABC_TRANSPORTER_1"/>
    <property type="match status" value="1"/>
</dbReference>
<dbReference type="InterPro" id="IPR003439">
    <property type="entry name" value="ABC_transporter-like_ATP-bd"/>
</dbReference>
<dbReference type="GO" id="GO:0005886">
    <property type="term" value="C:plasma membrane"/>
    <property type="evidence" value="ECO:0007669"/>
    <property type="project" value="UniProtKB-SubCell"/>
</dbReference>
<dbReference type="GO" id="GO:0005524">
    <property type="term" value="F:ATP binding"/>
    <property type="evidence" value="ECO:0007669"/>
    <property type="project" value="UniProtKB-KW"/>
</dbReference>
<evidence type="ECO:0000259" key="8">
    <source>
        <dbReference type="PROSITE" id="PS50893"/>
    </source>
</evidence>